<dbReference type="EMBL" id="FUXC01000015">
    <property type="protein sequence ID" value="SKA05437.1"/>
    <property type="molecule type" value="Genomic_DNA"/>
</dbReference>
<dbReference type="STRING" id="225004.SAMN02745152_02054"/>
<dbReference type="Pfam" id="PF13835">
    <property type="entry name" value="DUF4194"/>
    <property type="match status" value="1"/>
</dbReference>
<name>A0A1T4QP95_9SPIR</name>
<dbReference type="RefSeq" id="WP_159443530.1">
    <property type="nucleotide sequence ID" value="NZ_FUXC01000015.1"/>
</dbReference>
<gene>
    <name evidence="1" type="ORF">SAMN02745152_02054</name>
</gene>
<proteinExistence type="predicted"/>
<sequence length="236" mass="27172">MTADEYWSSTFTSQEKLLFQRVCRTLLKKTFIVRDKDEDNRRMYFFASKYSDFLTKYFSYMGFDVAVSKDAGVVMLQNYTGVGESAKLTVNKYLFKKTETIVLCCLWSLYSEKIRSGSLAKQITVTLADINIELDKYDFKDNIDKGRWTELLGLFSKFNLIATKGEVGANDFCIILFPSLQFALDEKEFAEFVSTTEAKFRNQDSNINFEDDESDVSESDIDSFDIEFDESTGDAE</sequence>
<dbReference type="GeneID" id="303368271"/>
<evidence type="ECO:0008006" key="3">
    <source>
        <dbReference type="Google" id="ProtNLM"/>
    </source>
</evidence>
<keyword evidence="2" id="KW-1185">Reference proteome</keyword>
<organism evidence="1 2">
    <name type="scientific">Treponema berlinense</name>
    <dbReference type="NCBI Taxonomy" id="225004"/>
    <lineage>
        <taxon>Bacteria</taxon>
        <taxon>Pseudomonadati</taxon>
        <taxon>Spirochaetota</taxon>
        <taxon>Spirochaetia</taxon>
        <taxon>Spirochaetales</taxon>
        <taxon>Treponemataceae</taxon>
        <taxon>Treponema</taxon>
    </lineage>
</organism>
<evidence type="ECO:0000313" key="1">
    <source>
        <dbReference type="EMBL" id="SKA05437.1"/>
    </source>
</evidence>
<reference evidence="1 2" key="1">
    <citation type="submission" date="2017-02" db="EMBL/GenBank/DDBJ databases">
        <authorList>
            <person name="Peterson S.W."/>
        </authorList>
    </citation>
    <scope>NUCLEOTIDE SEQUENCE [LARGE SCALE GENOMIC DNA]</scope>
    <source>
        <strain evidence="1 2">ATCC BAA-909</strain>
    </source>
</reference>
<dbReference type="AlphaFoldDB" id="A0A1T4QP95"/>
<dbReference type="InterPro" id="IPR025449">
    <property type="entry name" value="JetB"/>
</dbReference>
<accession>A0A1T4QP95</accession>
<evidence type="ECO:0000313" key="2">
    <source>
        <dbReference type="Proteomes" id="UP000190395"/>
    </source>
</evidence>
<dbReference type="Proteomes" id="UP000190395">
    <property type="component" value="Unassembled WGS sequence"/>
</dbReference>
<dbReference type="OrthoDB" id="2042817at2"/>
<protein>
    <recommendedName>
        <fullName evidence="3">DUF4194 domain-containing protein</fullName>
    </recommendedName>
</protein>